<dbReference type="SUPFAM" id="SSF56219">
    <property type="entry name" value="DNase I-like"/>
    <property type="match status" value="1"/>
</dbReference>
<feature type="region of interest" description="Disordered" evidence="1">
    <location>
        <begin position="1"/>
        <end position="20"/>
    </location>
</feature>
<evidence type="ECO:0000256" key="1">
    <source>
        <dbReference type="SAM" id="MobiDB-lite"/>
    </source>
</evidence>
<dbReference type="InterPro" id="IPR005135">
    <property type="entry name" value="Endo/exonuclease/phosphatase"/>
</dbReference>
<feature type="transmembrane region" description="Helical" evidence="2">
    <location>
        <begin position="65"/>
        <end position="83"/>
    </location>
</feature>
<feature type="domain" description="Peptidase A2" evidence="3">
    <location>
        <begin position="136"/>
        <end position="176"/>
    </location>
</feature>
<dbReference type="GO" id="GO:0004190">
    <property type="term" value="F:aspartic-type endopeptidase activity"/>
    <property type="evidence" value="ECO:0007669"/>
    <property type="project" value="InterPro"/>
</dbReference>
<dbReference type="EMBL" id="CP023692">
    <property type="protein sequence ID" value="QEV43811.1"/>
    <property type="molecule type" value="Genomic_DNA"/>
</dbReference>
<organism evidence="4 5">
    <name type="scientific">Streptomyces vinaceus</name>
    <dbReference type="NCBI Taxonomy" id="1960"/>
    <lineage>
        <taxon>Bacteria</taxon>
        <taxon>Bacillati</taxon>
        <taxon>Actinomycetota</taxon>
        <taxon>Actinomycetes</taxon>
        <taxon>Kitasatosporales</taxon>
        <taxon>Streptomycetaceae</taxon>
        <taxon>Streptomyces</taxon>
    </lineage>
</organism>
<dbReference type="GeneID" id="95609122"/>
<dbReference type="AlphaFoldDB" id="A0A5J6J2I0"/>
<gene>
    <name evidence="4" type="ORF">CP980_00815</name>
</gene>
<evidence type="ECO:0000259" key="3">
    <source>
        <dbReference type="PROSITE" id="PS50175"/>
    </source>
</evidence>
<dbReference type="GO" id="GO:0006508">
    <property type="term" value="P:proteolysis"/>
    <property type="evidence" value="ECO:0007669"/>
    <property type="project" value="InterPro"/>
</dbReference>
<evidence type="ECO:0000313" key="4">
    <source>
        <dbReference type="EMBL" id="QEV43811.1"/>
    </source>
</evidence>
<dbReference type="InterPro" id="IPR001995">
    <property type="entry name" value="Peptidase_A2_cat"/>
</dbReference>
<dbReference type="InterPro" id="IPR036691">
    <property type="entry name" value="Endo/exonu/phosph_ase_sf"/>
</dbReference>
<dbReference type="Gene3D" id="3.60.10.10">
    <property type="entry name" value="Endonuclease/exonuclease/phosphatase"/>
    <property type="match status" value="1"/>
</dbReference>
<dbReference type="PROSITE" id="PS50175">
    <property type="entry name" value="ASP_PROT_RETROV"/>
    <property type="match status" value="1"/>
</dbReference>
<keyword evidence="2" id="KW-1133">Transmembrane helix</keyword>
<dbReference type="Pfam" id="PF03372">
    <property type="entry name" value="Exo_endo_phos"/>
    <property type="match status" value="1"/>
</dbReference>
<feature type="transmembrane region" description="Helical" evidence="2">
    <location>
        <begin position="35"/>
        <end position="53"/>
    </location>
</feature>
<dbReference type="RefSeq" id="WP_150492279.1">
    <property type="nucleotide sequence ID" value="NZ_BNBW01000012.1"/>
</dbReference>
<accession>A0A5J6J2I0</accession>
<reference evidence="4 5" key="1">
    <citation type="submission" date="2017-09" db="EMBL/GenBank/DDBJ databases">
        <authorList>
            <person name="Lee N."/>
            <person name="Cho B.-K."/>
        </authorList>
    </citation>
    <scope>NUCLEOTIDE SEQUENCE [LARGE SCALE GENOMIC DNA]</scope>
    <source>
        <strain evidence="4 5">ATCC 27476</strain>
    </source>
</reference>
<evidence type="ECO:0000256" key="2">
    <source>
        <dbReference type="SAM" id="Phobius"/>
    </source>
</evidence>
<keyword evidence="2" id="KW-0812">Transmembrane</keyword>
<evidence type="ECO:0000313" key="5">
    <source>
        <dbReference type="Proteomes" id="UP000325563"/>
    </source>
</evidence>
<sequence length="336" mass="35215">MVQTDEARQMTVGETVPDRRRRKSWQEGAWRRGRIIAGLAVLAAGLLALHGLLPNPGNLAGLVETFLPWCGLVVPVLLVPALLRRSATALVALLVPAAVWLAMFGGTLGDRGTGKGDLTVVTHNVAAANTDVAGTVKMLIDSGADLIALQELDPGLQSEYERGLAAAYPHHVAGIGADGLWSKYPVSEGAIAKGPAGEGNGTVFRSVVAAPKGEIAVYVGHLDSVRVTFGKGFGAELRGYSIAATSAALRAEPLERVLLMGDLNGSLEDRAFAPIAEQMTSAHEAAGSGFGFTWPTAFPAVRIDHILSKGRLTPTDSWVLPADGSDHRAVAASYRY</sequence>
<name>A0A5J6J2I0_STRVI</name>
<protein>
    <recommendedName>
        <fullName evidence="3">Peptidase A2 domain-containing protein</fullName>
    </recommendedName>
</protein>
<proteinExistence type="predicted"/>
<dbReference type="KEGG" id="svn:CP980_00815"/>
<feature type="transmembrane region" description="Helical" evidence="2">
    <location>
        <begin position="90"/>
        <end position="109"/>
    </location>
</feature>
<keyword evidence="5" id="KW-1185">Reference proteome</keyword>
<keyword evidence="2" id="KW-0472">Membrane</keyword>
<dbReference type="Proteomes" id="UP000325563">
    <property type="component" value="Chromosome"/>
</dbReference>